<name>A0A376UDZ4_ECOLX</name>
<dbReference type="EMBL" id="UGCP01000002">
    <property type="protein sequence ID" value="STI87442.1"/>
    <property type="molecule type" value="Genomic_DNA"/>
</dbReference>
<protein>
    <submittedName>
        <fullName evidence="1">Uncharacterized protein</fullName>
    </submittedName>
</protein>
<sequence>MILSGLVFFTNTRKDVEYFTKTVNQTQDDGHTTGTMITANTRLFNNSNMVNPDIVMRLF</sequence>
<reference evidence="1 2" key="1">
    <citation type="submission" date="2018-06" db="EMBL/GenBank/DDBJ databases">
        <authorList>
            <consortium name="Pathogen Informatics"/>
            <person name="Doyle S."/>
        </authorList>
    </citation>
    <scope>NUCLEOTIDE SEQUENCE [LARGE SCALE GENOMIC DNA]</scope>
    <source>
        <strain evidence="1 2">NCTC8622</strain>
    </source>
</reference>
<accession>A0A376UDZ4</accession>
<dbReference type="Proteomes" id="UP000254079">
    <property type="component" value="Unassembled WGS sequence"/>
</dbReference>
<evidence type="ECO:0000313" key="1">
    <source>
        <dbReference type="EMBL" id="STI87442.1"/>
    </source>
</evidence>
<organism evidence="1 2">
    <name type="scientific">Escherichia coli</name>
    <dbReference type="NCBI Taxonomy" id="562"/>
    <lineage>
        <taxon>Bacteria</taxon>
        <taxon>Pseudomonadati</taxon>
        <taxon>Pseudomonadota</taxon>
        <taxon>Gammaproteobacteria</taxon>
        <taxon>Enterobacterales</taxon>
        <taxon>Enterobacteriaceae</taxon>
        <taxon>Escherichia</taxon>
    </lineage>
</organism>
<gene>
    <name evidence="1" type="ORF">NCTC8622_06598</name>
</gene>
<evidence type="ECO:0000313" key="2">
    <source>
        <dbReference type="Proteomes" id="UP000254079"/>
    </source>
</evidence>
<proteinExistence type="predicted"/>
<dbReference type="AlphaFoldDB" id="A0A376UDZ4"/>